<dbReference type="OrthoDB" id="419320at2"/>
<comment type="caution">
    <text evidence="3">The sequence shown here is derived from an EMBL/GenBank/DDBJ whole genome shotgun (WGS) entry which is preliminary data.</text>
</comment>
<evidence type="ECO:0000259" key="2">
    <source>
        <dbReference type="Pfam" id="PF00188"/>
    </source>
</evidence>
<dbReference type="PANTHER" id="PTHR31157">
    <property type="entry name" value="SCP DOMAIN-CONTAINING PROTEIN"/>
    <property type="match status" value="1"/>
</dbReference>
<feature type="domain" description="SCP" evidence="2">
    <location>
        <begin position="39"/>
        <end position="150"/>
    </location>
</feature>
<dbReference type="InterPro" id="IPR035940">
    <property type="entry name" value="CAP_sf"/>
</dbReference>
<dbReference type="Pfam" id="PF00188">
    <property type="entry name" value="CAP"/>
    <property type="match status" value="1"/>
</dbReference>
<dbReference type="PANTHER" id="PTHR31157:SF1">
    <property type="entry name" value="SCP DOMAIN-CONTAINING PROTEIN"/>
    <property type="match status" value="1"/>
</dbReference>
<dbReference type="Gene3D" id="3.40.33.10">
    <property type="entry name" value="CAP"/>
    <property type="match status" value="1"/>
</dbReference>
<accession>A0A411YZD4</accession>
<protein>
    <submittedName>
        <fullName evidence="3">CAP domain-containing protein</fullName>
    </submittedName>
</protein>
<dbReference type="AlphaFoldDB" id="A0A411YZD4"/>
<dbReference type="InterPro" id="IPR014044">
    <property type="entry name" value="CAP_dom"/>
</dbReference>
<dbReference type="EMBL" id="QWEY01000009">
    <property type="protein sequence ID" value="RGP36179.1"/>
    <property type="molecule type" value="Genomic_DNA"/>
</dbReference>
<sequence>MRHLLAATLLALTLPASAMACSKPSGAAALEQGVIQWANQERRAKGLNPLRPSSALMASAQQHGCDMANRGFFAHQRAGGPTIGQRAKANGYQFRRVTENLAYSRTAKVDTAAGIWRNSPVHWANVLDPKVNDIGVSVTTSNGRIYWVMNAGRHK</sequence>
<evidence type="ECO:0000313" key="4">
    <source>
        <dbReference type="Proteomes" id="UP000284547"/>
    </source>
</evidence>
<dbReference type="SUPFAM" id="SSF55797">
    <property type="entry name" value="PR-1-like"/>
    <property type="match status" value="1"/>
</dbReference>
<name>A0A411YZD4_9RHOB</name>
<keyword evidence="1" id="KW-0732">Signal</keyword>
<keyword evidence="4" id="KW-1185">Reference proteome</keyword>
<evidence type="ECO:0000256" key="1">
    <source>
        <dbReference type="SAM" id="SignalP"/>
    </source>
</evidence>
<organism evidence="3 4">
    <name type="scientific">Pseudotabrizicola alkalilacus</name>
    <dbReference type="NCBI Taxonomy" id="2305252"/>
    <lineage>
        <taxon>Bacteria</taxon>
        <taxon>Pseudomonadati</taxon>
        <taxon>Pseudomonadota</taxon>
        <taxon>Alphaproteobacteria</taxon>
        <taxon>Rhodobacterales</taxon>
        <taxon>Paracoccaceae</taxon>
        <taxon>Pseudotabrizicola</taxon>
    </lineage>
</organism>
<evidence type="ECO:0000313" key="3">
    <source>
        <dbReference type="EMBL" id="RGP36179.1"/>
    </source>
</evidence>
<dbReference type="PROSITE" id="PS51257">
    <property type="entry name" value="PROKAR_LIPOPROTEIN"/>
    <property type="match status" value="1"/>
</dbReference>
<gene>
    <name evidence="3" type="ORF">D1012_15410</name>
</gene>
<dbReference type="Proteomes" id="UP000284547">
    <property type="component" value="Unassembled WGS sequence"/>
</dbReference>
<feature type="signal peptide" evidence="1">
    <location>
        <begin position="1"/>
        <end position="20"/>
    </location>
</feature>
<feature type="chain" id="PRO_5019281052" evidence="1">
    <location>
        <begin position="21"/>
        <end position="155"/>
    </location>
</feature>
<proteinExistence type="predicted"/>
<dbReference type="RefSeq" id="WP_118154163.1">
    <property type="nucleotide sequence ID" value="NZ_QWEY01000009.1"/>
</dbReference>
<dbReference type="CDD" id="cd05379">
    <property type="entry name" value="CAP_bacterial"/>
    <property type="match status" value="1"/>
</dbReference>
<reference evidence="3 4" key="1">
    <citation type="submission" date="2018-08" db="EMBL/GenBank/DDBJ databases">
        <title>Flavobacterium tibetense sp. nov., isolated from a wetland YonghuCo on Tibetan Plateau.</title>
        <authorList>
            <person name="Phurbu D."/>
            <person name="Lu H."/>
            <person name="Xing P."/>
        </authorList>
    </citation>
    <scope>NUCLEOTIDE SEQUENCE [LARGE SCALE GENOMIC DNA]</scope>
    <source>
        <strain evidence="3 4">DJC</strain>
    </source>
</reference>